<feature type="transmembrane region" description="Helical" evidence="9">
    <location>
        <begin position="58"/>
        <end position="79"/>
    </location>
</feature>
<dbReference type="Proteomes" id="UP001596457">
    <property type="component" value="Unassembled WGS sequence"/>
</dbReference>
<evidence type="ECO:0000313" key="11">
    <source>
        <dbReference type="Proteomes" id="UP001596457"/>
    </source>
</evidence>
<evidence type="ECO:0000313" key="10">
    <source>
        <dbReference type="EMBL" id="MFC7462732.1"/>
    </source>
</evidence>
<keyword evidence="6 9" id="KW-1133">Transmembrane helix</keyword>
<sequence length="295" mass="31259">MELFVLSLLNGLSYGLLLFMLSAGLTLIFSLMGVLNFAHGSFYMLGAYFAHTLAGLWGFWWALLLAPLLVGGLAALFHAQVLRRVAAHGHVAELLVTFGLSYVLLEVVQLVWGRGPVDYRVPVSLSGSLFTLWDVRFPAYRAFTMALALIVLGGLALWLRLSRGGLVVQAALSHPQAVQCLGHNVPRVFMGVFGCGAALAALAGVLGGNAFVTEPGMAATVGSIVFVVAVVGGLGSLWGAFWASLLMGLLQTAAVSWDLPLGGLRLSQLAPLLPYALLVLVLALYPRGLMGQRES</sequence>
<reference evidence="11" key="1">
    <citation type="journal article" date="2019" name="Int. J. Syst. Evol. Microbiol.">
        <title>The Global Catalogue of Microorganisms (GCM) 10K type strain sequencing project: providing services to taxonomists for standard genome sequencing and annotation.</title>
        <authorList>
            <consortium name="The Broad Institute Genomics Platform"/>
            <consortium name="The Broad Institute Genome Sequencing Center for Infectious Disease"/>
            <person name="Wu L."/>
            <person name="Ma J."/>
        </authorList>
    </citation>
    <scope>NUCLEOTIDE SEQUENCE [LARGE SCALE GENOMIC DNA]</scope>
    <source>
        <strain evidence="11">CCUG 53903</strain>
    </source>
</reference>
<feature type="transmembrane region" description="Helical" evidence="9">
    <location>
        <begin position="266"/>
        <end position="285"/>
    </location>
</feature>
<dbReference type="InterPro" id="IPR052157">
    <property type="entry name" value="BCAA_transport_permease"/>
</dbReference>
<protein>
    <submittedName>
        <fullName evidence="10">Branched-chain amino acid ABC transporter permease</fullName>
    </submittedName>
</protein>
<evidence type="ECO:0000256" key="8">
    <source>
        <dbReference type="ARBA" id="ARBA00037998"/>
    </source>
</evidence>
<evidence type="ECO:0000256" key="4">
    <source>
        <dbReference type="ARBA" id="ARBA00022692"/>
    </source>
</evidence>
<feature type="transmembrane region" description="Helical" evidence="9">
    <location>
        <begin position="224"/>
        <end position="246"/>
    </location>
</feature>
<keyword evidence="5" id="KW-0029">Amino-acid transport</keyword>
<dbReference type="PANTHER" id="PTHR11795">
    <property type="entry name" value="BRANCHED-CHAIN AMINO ACID TRANSPORT SYSTEM PERMEASE PROTEIN LIVH"/>
    <property type="match status" value="1"/>
</dbReference>
<comment type="subcellular location">
    <subcellularLocation>
        <location evidence="1">Cell membrane</location>
        <topology evidence="1">Multi-pass membrane protein</topology>
    </subcellularLocation>
</comment>
<evidence type="ECO:0000256" key="9">
    <source>
        <dbReference type="SAM" id="Phobius"/>
    </source>
</evidence>
<evidence type="ECO:0000256" key="7">
    <source>
        <dbReference type="ARBA" id="ARBA00023136"/>
    </source>
</evidence>
<dbReference type="RefSeq" id="WP_382203781.1">
    <property type="nucleotide sequence ID" value="NZ_JBHTBZ010000080.1"/>
</dbReference>
<evidence type="ECO:0000256" key="6">
    <source>
        <dbReference type="ARBA" id="ARBA00022989"/>
    </source>
</evidence>
<comment type="caution">
    <text evidence="10">The sequence shown here is derived from an EMBL/GenBank/DDBJ whole genome shotgun (WGS) entry which is preliminary data.</text>
</comment>
<evidence type="ECO:0000256" key="3">
    <source>
        <dbReference type="ARBA" id="ARBA00022475"/>
    </source>
</evidence>
<comment type="similarity">
    <text evidence="8">Belongs to the binding-protein-dependent transport system permease family. LivHM subfamily.</text>
</comment>
<dbReference type="Pfam" id="PF02653">
    <property type="entry name" value="BPD_transp_2"/>
    <property type="match status" value="1"/>
</dbReference>
<accession>A0ABW2SHX2</accession>
<keyword evidence="3" id="KW-1003">Cell membrane</keyword>
<keyword evidence="4 9" id="KW-0812">Transmembrane</keyword>
<keyword evidence="11" id="KW-1185">Reference proteome</keyword>
<evidence type="ECO:0000256" key="1">
    <source>
        <dbReference type="ARBA" id="ARBA00004651"/>
    </source>
</evidence>
<evidence type="ECO:0000256" key="5">
    <source>
        <dbReference type="ARBA" id="ARBA00022970"/>
    </source>
</evidence>
<gene>
    <name evidence="10" type="ORF">ACFQU0_20130</name>
</gene>
<dbReference type="InterPro" id="IPR001851">
    <property type="entry name" value="ABC_transp_permease"/>
</dbReference>
<dbReference type="CDD" id="cd06582">
    <property type="entry name" value="TM_PBP1_LivH_like"/>
    <property type="match status" value="1"/>
</dbReference>
<keyword evidence="2" id="KW-0813">Transport</keyword>
<feature type="transmembrane region" description="Helical" evidence="9">
    <location>
        <begin position="142"/>
        <end position="161"/>
    </location>
</feature>
<proteinExistence type="inferred from homology"/>
<feature type="transmembrane region" description="Helical" evidence="9">
    <location>
        <begin position="188"/>
        <end position="212"/>
    </location>
</feature>
<keyword evidence="7 9" id="KW-0472">Membrane</keyword>
<dbReference type="EMBL" id="JBHTBZ010000080">
    <property type="protein sequence ID" value="MFC7462732.1"/>
    <property type="molecule type" value="Genomic_DNA"/>
</dbReference>
<evidence type="ECO:0000256" key="2">
    <source>
        <dbReference type="ARBA" id="ARBA00022448"/>
    </source>
</evidence>
<dbReference type="PANTHER" id="PTHR11795:SF442">
    <property type="entry name" value="ABC TRANSPORTER ATP-BINDING PROTEIN"/>
    <property type="match status" value="1"/>
</dbReference>
<organism evidence="10 11">
    <name type="scientific">Hydrogenophaga defluvii</name>
    <dbReference type="NCBI Taxonomy" id="249410"/>
    <lineage>
        <taxon>Bacteria</taxon>
        <taxon>Pseudomonadati</taxon>
        <taxon>Pseudomonadota</taxon>
        <taxon>Betaproteobacteria</taxon>
        <taxon>Burkholderiales</taxon>
        <taxon>Comamonadaceae</taxon>
        <taxon>Hydrogenophaga</taxon>
    </lineage>
</organism>
<name>A0ABW2SHX2_9BURK</name>
<feature type="transmembrane region" description="Helical" evidence="9">
    <location>
        <begin position="91"/>
        <end position="113"/>
    </location>
</feature>
<feature type="transmembrane region" description="Helical" evidence="9">
    <location>
        <begin position="12"/>
        <end position="38"/>
    </location>
</feature>